<dbReference type="InterPro" id="IPR003006">
    <property type="entry name" value="Ig/MHC_CS"/>
</dbReference>
<name>A0AAW2AZX6_CULAL</name>
<accession>A0AAW2AZX6</accession>
<feature type="domain" description="Ig-like" evidence="3">
    <location>
        <begin position="29"/>
        <end position="120"/>
    </location>
</feature>
<dbReference type="PANTHER" id="PTHR23411">
    <property type="entry name" value="TAPASIN"/>
    <property type="match status" value="1"/>
</dbReference>
<feature type="chain" id="PRO_5043452724" description="Ig-like domain-containing protein" evidence="2">
    <location>
        <begin position="23"/>
        <end position="342"/>
    </location>
</feature>
<dbReference type="PROSITE" id="PS00290">
    <property type="entry name" value="IG_MHC"/>
    <property type="match status" value="1"/>
</dbReference>
<evidence type="ECO:0000256" key="1">
    <source>
        <dbReference type="ARBA" id="ARBA00023319"/>
    </source>
</evidence>
<keyword evidence="1" id="KW-0393">Immunoglobulin domain</keyword>
<dbReference type="InterPro" id="IPR050380">
    <property type="entry name" value="Immune_Resp_Modulators"/>
</dbReference>
<dbReference type="SMART" id="SM00407">
    <property type="entry name" value="IGc1"/>
    <property type="match status" value="2"/>
</dbReference>
<comment type="caution">
    <text evidence="4">The sequence shown here is derived from an EMBL/GenBank/DDBJ whole genome shotgun (WGS) entry which is preliminary data.</text>
</comment>
<organism evidence="4 5">
    <name type="scientific">Culter alburnus</name>
    <name type="common">Topmouth culter</name>
    <dbReference type="NCBI Taxonomy" id="194366"/>
    <lineage>
        <taxon>Eukaryota</taxon>
        <taxon>Metazoa</taxon>
        <taxon>Chordata</taxon>
        <taxon>Craniata</taxon>
        <taxon>Vertebrata</taxon>
        <taxon>Euteleostomi</taxon>
        <taxon>Actinopterygii</taxon>
        <taxon>Neopterygii</taxon>
        <taxon>Teleostei</taxon>
        <taxon>Ostariophysi</taxon>
        <taxon>Cypriniformes</taxon>
        <taxon>Xenocyprididae</taxon>
        <taxon>Xenocypridinae</taxon>
        <taxon>Culter</taxon>
    </lineage>
</organism>
<gene>
    <name evidence="4" type="ORF">ABG768_020377</name>
</gene>
<keyword evidence="5" id="KW-1185">Reference proteome</keyword>
<dbReference type="PROSITE" id="PS51257">
    <property type="entry name" value="PROKAR_LIPOPROTEIN"/>
    <property type="match status" value="1"/>
</dbReference>
<feature type="domain" description="Ig-like" evidence="3">
    <location>
        <begin position="231"/>
        <end position="325"/>
    </location>
</feature>
<proteinExistence type="predicted"/>
<sequence>MTGPLKVIGFLFGLFFFSCVRGQVKIQTPTLSLVPVITQKSTSVMCVIEDFYPKDLTVQWEVNDTNCPRQSKLEYELNAEGLYTAYSLCKVSSETWNTNTEYTCEATHQGKLISVRKNFKDKLKLTLKPPIEREIFVNNKVVLEAVVSGDDLETVIEASVSCKVKNEPVTSVRGNINFPEGTSQFIRTHYIFVDTKKWFDGEIVTCSIHDRGVNRDIKQEISFDKGDGRTPSVIIHTPDTIHTDTVSLVCEVTSPKLGDVYIMWKVGNRCYIKGLTSAPIQRDNSISVLSILTVSKQKYEDPRNTIICAVKYANMDNIGPPLQVSTSQRICPECPVCSKDYY</sequence>
<dbReference type="Proteomes" id="UP001479290">
    <property type="component" value="Unassembled WGS sequence"/>
</dbReference>
<dbReference type="InterPro" id="IPR013783">
    <property type="entry name" value="Ig-like_fold"/>
</dbReference>
<dbReference type="AlphaFoldDB" id="A0AAW2AZX6"/>
<dbReference type="InterPro" id="IPR036179">
    <property type="entry name" value="Ig-like_dom_sf"/>
</dbReference>
<dbReference type="Pfam" id="PF07654">
    <property type="entry name" value="C1-set"/>
    <property type="match status" value="2"/>
</dbReference>
<dbReference type="InterPro" id="IPR007110">
    <property type="entry name" value="Ig-like_dom"/>
</dbReference>
<dbReference type="EMBL" id="JAWDJR010000003">
    <property type="protein sequence ID" value="KAK9978633.1"/>
    <property type="molecule type" value="Genomic_DNA"/>
</dbReference>
<feature type="signal peptide" evidence="2">
    <location>
        <begin position="1"/>
        <end position="22"/>
    </location>
</feature>
<dbReference type="CDD" id="cd00098">
    <property type="entry name" value="IgC1"/>
    <property type="match status" value="1"/>
</dbReference>
<reference evidence="4 5" key="1">
    <citation type="submission" date="2024-05" db="EMBL/GenBank/DDBJ databases">
        <title>A high-quality chromosomal-level genome assembly of Topmouth culter (Culter alburnus).</title>
        <authorList>
            <person name="Zhao H."/>
        </authorList>
    </citation>
    <scope>NUCLEOTIDE SEQUENCE [LARGE SCALE GENOMIC DNA]</scope>
    <source>
        <strain evidence="4">CATC2023</strain>
        <tissue evidence="4">Muscle</tissue>
    </source>
</reference>
<evidence type="ECO:0000313" key="4">
    <source>
        <dbReference type="EMBL" id="KAK9978633.1"/>
    </source>
</evidence>
<dbReference type="InterPro" id="IPR003597">
    <property type="entry name" value="Ig_C1-set"/>
</dbReference>
<dbReference type="SUPFAM" id="SSF48726">
    <property type="entry name" value="Immunoglobulin"/>
    <property type="match status" value="3"/>
</dbReference>
<evidence type="ECO:0000256" key="2">
    <source>
        <dbReference type="SAM" id="SignalP"/>
    </source>
</evidence>
<dbReference type="Gene3D" id="2.60.40.10">
    <property type="entry name" value="Immunoglobulins"/>
    <property type="match status" value="3"/>
</dbReference>
<protein>
    <recommendedName>
        <fullName evidence="3">Ig-like domain-containing protein</fullName>
    </recommendedName>
</protein>
<evidence type="ECO:0000313" key="5">
    <source>
        <dbReference type="Proteomes" id="UP001479290"/>
    </source>
</evidence>
<evidence type="ECO:0000259" key="3">
    <source>
        <dbReference type="PROSITE" id="PS50835"/>
    </source>
</evidence>
<dbReference type="PROSITE" id="PS50835">
    <property type="entry name" value="IG_LIKE"/>
    <property type="match status" value="2"/>
</dbReference>
<keyword evidence="2" id="KW-0732">Signal</keyword>